<evidence type="ECO:0000313" key="9">
    <source>
        <dbReference type="EMBL" id="PRQ75558.1"/>
    </source>
</evidence>
<evidence type="ECO:0000313" key="10">
    <source>
        <dbReference type="Proteomes" id="UP000199069"/>
    </source>
</evidence>
<dbReference type="OrthoDB" id="1939598at2759"/>
<proteinExistence type="predicted"/>
<evidence type="ECO:0000256" key="2">
    <source>
        <dbReference type="ARBA" id="ARBA00023015"/>
    </source>
</evidence>
<reference evidence="9 11" key="2">
    <citation type="journal article" date="2018" name="Elife">
        <title>Functional genomics of lipid metabolism in the oleaginous yeast Rhodosporidium toruloides.</title>
        <authorList>
            <person name="Coradetti S.T."/>
            <person name="Pinel D."/>
            <person name="Geiselman G."/>
            <person name="Ito M."/>
            <person name="Mondo S."/>
            <person name="Reilly M.C."/>
            <person name="Cheng Y.F."/>
            <person name="Bauer S."/>
            <person name="Grigoriev I."/>
            <person name="Gladden J.M."/>
            <person name="Simmons B.A."/>
            <person name="Brem R."/>
            <person name="Arkin A.P."/>
            <person name="Skerker J.M."/>
        </authorList>
    </citation>
    <scope>NUCLEOTIDE SEQUENCE [LARGE SCALE GENOMIC DNA]</scope>
    <source>
        <strain evidence="9 11">NBRC 0880</strain>
    </source>
</reference>
<feature type="domain" description="BZIP" evidence="7">
    <location>
        <begin position="250"/>
        <end position="313"/>
    </location>
</feature>
<dbReference type="InterPro" id="IPR004827">
    <property type="entry name" value="bZIP"/>
</dbReference>
<feature type="compositionally biased region" description="Polar residues" evidence="6">
    <location>
        <begin position="146"/>
        <end position="156"/>
    </location>
</feature>
<evidence type="ECO:0000313" key="11">
    <source>
        <dbReference type="Proteomes" id="UP000239560"/>
    </source>
</evidence>
<feature type="region of interest" description="Disordered" evidence="6">
    <location>
        <begin position="146"/>
        <end position="279"/>
    </location>
</feature>
<evidence type="ECO:0000256" key="5">
    <source>
        <dbReference type="ARBA" id="ARBA00023242"/>
    </source>
</evidence>
<dbReference type="GO" id="GO:0001228">
    <property type="term" value="F:DNA-binding transcription activator activity, RNA polymerase II-specific"/>
    <property type="evidence" value="ECO:0007669"/>
    <property type="project" value="TreeGrafter"/>
</dbReference>
<dbReference type="PROSITE" id="PS00036">
    <property type="entry name" value="BZIP_BASIC"/>
    <property type="match status" value="1"/>
</dbReference>
<dbReference type="EMBL" id="LCTV02000004">
    <property type="protein sequence ID" value="PRQ75558.1"/>
    <property type="molecule type" value="Genomic_DNA"/>
</dbReference>
<dbReference type="Gene3D" id="1.20.5.170">
    <property type="match status" value="1"/>
</dbReference>
<evidence type="ECO:0000256" key="6">
    <source>
        <dbReference type="SAM" id="MobiDB-lite"/>
    </source>
</evidence>
<keyword evidence="5" id="KW-0539">Nucleus</keyword>
<name>A0A0K3CCZ7_RHOTO</name>
<evidence type="ECO:0000259" key="7">
    <source>
        <dbReference type="PROSITE" id="PS50217"/>
    </source>
</evidence>
<keyword evidence="10" id="KW-1185">Reference proteome</keyword>
<dbReference type="GO" id="GO:0000977">
    <property type="term" value="F:RNA polymerase II transcription regulatory region sequence-specific DNA binding"/>
    <property type="evidence" value="ECO:0007669"/>
    <property type="project" value="TreeGrafter"/>
</dbReference>
<dbReference type="PROSITE" id="PS50217">
    <property type="entry name" value="BZIP"/>
    <property type="match status" value="1"/>
</dbReference>
<sequence>MGSFGPIPQPNIFGLNELRRDSLGDSSVTADELTAAQASLDLWTSTVFNSASPLASPLGTPSAYPFDQNNAALGALGGLPSSSSASPYLDWSALYPQGSQPSPPSSAAFSLPPISTLVPPQVDHLASALPHERPSLERSLSSFTGSLSIDSPSTRNVPFLPPVENSAPASRSSSPTQRSQPSSSRAAAPSRRSSRANAGARGRAALAEAADLVDEGGRETRAGSLSGSEEGSLRRMSTGPSKPKELMTPEEIEDDKRRRNTEASARFRAKKKLRDAELQQTSAQLRERLATLEKEKDSLTNENRWLRDIVAEKAEVNPHVLDALRYQASGGSAAFR</sequence>
<dbReference type="SUPFAM" id="SSF57959">
    <property type="entry name" value="Leucine zipper domain"/>
    <property type="match status" value="1"/>
</dbReference>
<dbReference type="PANTHER" id="PTHR13044">
    <property type="entry name" value="ACTIVATING TRANSCRIPTION FACTOR ATF 4/5"/>
    <property type="match status" value="1"/>
</dbReference>
<accession>A0A0K3CCZ7</accession>
<keyword evidence="3" id="KW-0238">DNA-binding</keyword>
<organism evidence="8 10">
    <name type="scientific">Rhodotorula toruloides</name>
    <name type="common">Yeast</name>
    <name type="synonym">Rhodosporidium toruloides</name>
    <dbReference type="NCBI Taxonomy" id="5286"/>
    <lineage>
        <taxon>Eukaryota</taxon>
        <taxon>Fungi</taxon>
        <taxon>Dikarya</taxon>
        <taxon>Basidiomycota</taxon>
        <taxon>Pucciniomycotina</taxon>
        <taxon>Microbotryomycetes</taxon>
        <taxon>Sporidiobolales</taxon>
        <taxon>Sporidiobolaceae</taxon>
        <taxon>Rhodotorula</taxon>
    </lineage>
</organism>
<evidence type="ECO:0000256" key="1">
    <source>
        <dbReference type="ARBA" id="ARBA00004123"/>
    </source>
</evidence>
<dbReference type="AlphaFoldDB" id="A0A0K3CCZ7"/>
<keyword evidence="4" id="KW-0804">Transcription</keyword>
<feature type="compositionally biased region" description="Low complexity" evidence="6">
    <location>
        <begin position="166"/>
        <end position="210"/>
    </location>
</feature>
<dbReference type="SMART" id="SM00338">
    <property type="entry name" value="BRLZ"/>
    <property type="match status" value="1"/>
</dbReference>
<dbReference type="PANTHER" id="PTHR13044:SF14">
    <property type="entry name" value="CRYPTOCEPHAL, ISOFORM A"/>
    <property type="match status" value="1"/>
</dbReference>
<comment type="subcellular location">
    <subcellularLocation>
        <location evidence="1">Nucleus</location>
    </subcellularLocation>
</comment>
<dbReference type="CDD" id="cd14705">
    <property type="entry name" value="bZIP_Zip1"/>
    <property type="match status" value="1"/>
</dbReference>
<keyword evidence="2" id="KW-0805">Transcription regulation</keyword>
<evidence type="ECO:0000313" key="8">
    <source>
        <dbReference type="EMBL" id="CTR06457.1"/>
    </source>
</evidence>
<evidence type="ECO:0000256" key="3">
    <source>
        <dbReference type="ARBA" id="ARBA00023125"/>
    </source>
</evidence>
<dbReference type="Proteomes" id="UP000239560">
    <property type="component" value="Unassembled WGS sequence"/>
</dbReference>
<protein>
    <recommendedName>
        <fullName evidence="7">BZIP domain-containing protein</fullName>
    </recommendedName>
</protein>
<dbReference type="GO" id="GO:0005634">
    <property type="term" value="C:nucleus"/>
    <property type="evidence" value="ECO:0007669"/>
    <property type="project" value="UniProtKB-SubCell"/>
</dbReference>
<dbReference type="Pfam" id="PF07716">
    <property type="entry name" value="bZIP_2"/>
    <property type="match status" value="1"/>
</dbReference>
<gene>
    <name evidence="8" type="primary">FGENESH: predicted gene_4.94</name>
    <name evidence="9" type="ORF">AAT19DRAFT_13615</name>
    <name evidence="8" type="ORF">BN2166_0023180</name>
</gene>
<dbReference type="Proteomes" id="UP000199069">
    <property type="component" value="Unassembled WGS sequence"/>
</dbReference>
<evidence type="ECO:0000256" key="4">
    <source>
        <dbReference type="ARBA" id="ARBA00023163"/>
    </source>
</evidence>
<reference evidence="8 10" key="1">
    <citation type="submission" date="2015-07" db="EMBL/GenBank/DDBJ databases">
        <authorList>
            <person name="Cajimat M.N.B."/>
            <person name="Milazzo M.L."/>
            <person name="Fulhorst C.F."/>
        </authorList>
    </citation>
    <scope>NUCLEOTIDE SEQUENCE [LARGE SCALE GENOMIC DNA]</scope>
    <source>
        <strain evidence="8">Single colony</strain>
    </source>
</reference>
<dbReference type="EMBL" id="CWKI01000004">
    <property type="protein sequence ID" value="CTR06457.1"/>
    <property type="molecule type" value="Genomic_DNA"/>
</dbReference>
<dbReference type="InterPro" id="IPR046347">
    <property type="entry name" value="bZIP_sf"/>
</dbReference>